<keyword evidence="1" id="KW-0472">Membrane</keyword>
<name>A0AA40A0A1_9PEZI</name>
<evidence type="ECO:0000256" key="1">
    <source>
        <dbReference type="SAM" id="Phobius"/>
    </source>
</evidence>
<organism evidence="2 3">
    <name type="scientific">Lasiosphaeria miniovina</name>
    <dbReference type="NCBI Taxonomy" id="1954250"/>
    <lineage>
        <taxon>Eukaryota</taxon>
        <taxon>Fungi</taxon>
        <taxon>Dikarya</taxon>
        <taxon>Ascomycota</taxon>
        <taxon>Pezizomycotina</taxon>
        <taxon>Sordariomycetes</taxon>
        <taxon>Sordariomycetidae</taxon>
        <taxon>Sordariales</taxon>
        <taxon>Lasiosphaeriaceae</taxon>
        <taxon>Lasiosphaeria</taxon>
    </lineage>
</organism>
<accession>A0AA40A0A1</accession>
<keyword evidence="1" id="KW-1133">Transmembrane helix</keyword>
<dbReference type="GeneID" id="85323766"/>
<gene>
    <name evidence="2" type="ORF">B0T26DRAFT_680509</name>
</gene>
<keyword evidence="1" id="KW-0812">Transmembrane</keyword>
<dbReference type="RefSeq" id="XP_060291994.1">
    <property type="nucleotide sequence ID" value="XM_060440496.1"/>
</dbReference>
<dbReference type="AlphaFoldDB" id="A0AA40A0A1"/>
<proteinExistence type="predicted"/>
<dbReference type="Proteomes" id="UP001172101">
    <property type="component" value="Unassembled WGS sequence"/>
</dbReference>
<feature type="transmembrane region" description="Helical" evidence="1">
    <location>
        <begin position="48"/>
        <end position="73"/>
    </location>
</feature>
<comment type="caution">
    <text evidence="2">The sequence shown here is derived from an EMBL/GenBank/DDBJ whole genome shotgun (WGS) entry which is preliminary data.</text>
</comment>
<sequence length="102" mass="11242">MADSSQPAFTINAQFVMEDDDSVGEPQRLAIAADQVHPTRNDEALSSVALWVGVVMILSFWAVFLLLSSLFVYKVAAERTYAIQNRLQLRSESRATAPPSNV</sequence>
<evidence type="ECO:0000313" key="2">
    <source>
        <dbReference type="EMBL" id="KAK0706900.1"/>
    </source>
</evidence>
<dbReference type="EMBL" id="JAUIRO010000007">
    <property type="protein sequence ID" value="KAK0706900.1"/>
    <property type="molecule type" value="Genomic_DNA"/>
</dbReference>
<reference evidence="2" key="1">
    <citation type="submission" date="2023-06" db="EMBL/GenBank/DDBJ databases">
        <title>Genome-scale phylogeny and comparative genomics of the fungal order Sordariales.</title>
        <authorList>
            <consortium name="Lawrence Berkeley National Laboratory"/>
            <person name="Hensen N."/>
            <person name="Bonometti L."/>
            <person name="Westerberg I."/>
            <person name="Brannstrom I.O."/>
            <person name="Guillou S."/>
            <person name="Cros-Aarteil S."/>
            <person name="Calhoun S."/>
            <person name="Haridas S."/>
            <person name="Kuo A."/>
            <person name="Mondo S."/>
            <person name="Pangilinan J."/>
            <person name="Riley R."/>
            <person name="LaButti K."/>
            <person name="Andreopoulos B."/>
            <person name="Lipzen A."/>
            <person name="Chen C."/>
            <person name="Yanf M."/>
            <person name="Daum C."/>
            <person name="Ng V."/>
            <person name="Clum A."/>
            <person name="Steindorff A."/>
            <person name="Ohm R."/>
            <person name="Martin F."/>
            <person name="Silar P."/>
            <person name="Natvig D."/>
            <person name="Lalanne C."/>
            <person name="Gautier V."/>
            <person name="Ament-velasquez S.L."/>
            <person name="Kruys A."/>
            <person name="Hutchinson M.I."/>
            <person name="Powell A.J."/>
            <person name="Barry K."/>
            <person name="Miller A.N."/>
            <person name="Grigoriev I.V."/>
            <person name="Debuchy R."/>
            <person name="Gladieux P."/>
            <person name="Thoren M.H."/>
            <person name="Johannesson H."/>
        </authorList>
    </citation>
    <scope>NUCLEOTIDE SEQUENCE</scope>
    <source>
        <strain evidence="2">SMH2392-1A</strain>
    </source>
</reference>
<protein>
    <submittedName>
        <fullName evidence="2">Uncharacterized protein</fullName>
    </submittedName>
</protein>
<keyword evidence="3" id="KW-1185">Reference proteome</keyword>
<evidence type="ECO:0000313" key="3">
    <source>
        <dbReference type="Proteomes" id="UP001172101"/>
    </source>
</evidence>